<feature type="compositionally biased region" description="Low complexity" evidence="2">
    <location>
        <begin position="368"/>
        <end position="387"/>
    </location>
</feature>
<feature type="region of interest" description="Disordered" evidence="2">
    <location>
        <begin position="350"/>
        <end position="407"/>
    </location>
</feature>
<reference evidence="5 7" key="2">
    <citation type="submission" date="2017-08" db="EMBL/GenBank/DDBJ databases">
        <title>Burning lignite coal seam in the remote Altai Mountains harbors a hydrogen-driven thermophilic microbial community.</title>
        <authorList>
            <person name="Kadnikov V.V."/>
            <person name="Mardanov A.V."/>
            <person name="Ivasenko D."/>
            <person name="Beletsky A.V."/>
            <person name="Karnachuk O.V."/>
            <person name="Ravin N.V."/>
        </authorList>
    </citation>
    <scope>NUCLEOTIDE SEQUENCE [LARGE SCALE GENOMIC DNA]</scope>
    <source>
        <strain evidence="5">AL33</strain>
    </source>
</reference>
<protein>
    <recommendedName>
        <fullName evidence="3">ATP-grasp domain-containing protein</fullName>
    </recommendedName>
</protein>
<evidence type="ECO:0000313" key="6">
    <source>
        <dbReference type="Proteomes" id="UP000243024"/>
    </source>
</evidence>
<sequence length="407" mass="44623">MKPALTVGILTATPSGARAFRFGGRYRRLARHGLQENVFVYAVLPEWIDVDRRTYQAVPLFLDGDPKRVTLSAFDVIYNRLPTPELEAKHRRLLAELSLLTGGAVFNPRFIDKWTQYVRFAPLRPRLHLPHTERLTAPEDVRRWIGGPFYVKPVSGRMGDGVAFVREDGGTFWVIGTKTRRHYADAGALAQALFQEARRRPMLLQRAVRRVFLDGAAVDLRVLVQKRSGGRFRLTGIGARVGRPGAPTTHVPRGGRIAPVRPLLETLFSPAEAARIVERTRFQALIAAEALDRTFALSLGELSFDFALAEDGEPWLLEANAKPMAFDETAIERRWRSAFFDTVRHFAAAGRAHRPGGGPRGPGGGGPRASAGSGRRSNGAGTDAAARGDGRPPAGPVKTVPPGEARP</sequence>
<accession>A0A179IM44</accession>
<evidence type="ECO:0000256" key="1">
    <source>
        <dbReference type="PROSITE-ProRule" id="PRU00409"/>
    </source>
</evidence>
<evidence type="ECO:0000259" key="3">
    <source>
        <dbReference type="PROSITE" id="PS50975"/>
    </source>
</evidence>
<evidence type="ECO:0000256" key="2">
    <source>
        <dbReference type="SAM" id="MobiDB-lite"/>
    </source>
</evidence>
<dbReference type="GO" id="GO:0046872">
    <property type="term" value="F:metal ion binding"/>
    <property type="evidence" value="ECO:0007669"/>
    <property type="project" value="InterPro"/>
</dbReference>
<dbReference type="Proteomes" id="UP000244180">
    <property type="component" value="Unassembled WGS sequence"/>
</dbReference>
<dbReference type="EMBL" id="JXBB01000063">
    <property type="protein sequence ID" value="OAR03313.1"/>
    <property type="molecule type" value="Genomic_DNA"/>
</dbReference>
<keyword evidence="1" id="KW-0547">Nucleotide-binding</keyword>
<dbReference type="STRING" id="1484.SA87_03930"/>
<dbReference type="GO" id="GO:0005524">
    <property type="term" value="F:ATP binding"/>
    <property type="evidence" value="ECO:0007669"/>
    <property type="project" value="UniProtKB-UniRule"/>
</dbReference>
<dbReference type="EMBL" id="PEBV01000009">
    <property type="protein sequence ID" value="PTQ53883.1"/>
    <property type="molecule type" value="Genomic_DNA"/>
</dbReference>
<feature type="compositionally biased region" description="Gly residues" evidence="2">
    <location>
        <begin position="355"/>
        <end position="367"/>
    </location>
</feature>
<dbReference type="RefSeq" id="WP_066203468.1">
    <property type="nucleotide sequence ID" value="NZ_CBCSAS010000006.1"/>
</dbReference>
<evidence type="ECO:0000313" key="5">
    <source>
        <dbReference type="EMBL" id="PTQ53883.1"/>
    </source>
</evidence>
<evidence type="ECO:0000313" key="4">
    <source>
        <dbReference type="EMBL" id="OAR03313.1"/>
    </source>
</evidence>
<dbReference type="Pfam" id="PF14398">
    <property type="entry name" value="ATPgrasp_YheCD"/>
    <property type="match status" value="1"/>
</dbReference>
<reference evidence="4 6" key="1">
    <citation type="submission" date="2015-09" db="EMBL/GenBank/DDBJ databases">
        <title>Draft genome sequence of Hydrogenibacillus schlegelii DSM 2000.</title>
        <authorList>
            <person name="Hemp J."/>
        </authorList>
    </citation>
    <scope>NUCLEOTIDE SEQUENCE [LARGE SCALE GENOMIC DNA]</scope>
    <source>
        <strain evidence="4 6">MA 48</strain>
    </source>
</reference>
<name>A0A179IM44_HYDSH</name>
<dbReference type="InterPro" id="IPR026838">
    <property type="entry name" value="YheC/D"/>
</dbReference>
<comment type="caution">
    <text evidence="4">The sequence shown here is derived from an EMBL/GenBank/DDBJ whole genome shotgun (WGS) entry which is preliminary data.</text>
</comment>
<evidence type="ECO:0000313" key="7">
    <source>
        <dbReference type="Proteomes" id="UP000244180"/>
    </source>
</evidence>
<gene>
    <name evidence="5" type="ORF">HSCHL_1257</name>
    <name evidence="4" type="ORF">SA87_03930</name>
</gene>
<organism evidence="4 6">
    <name type="scientific">Hydrogenibacillus schlegelii</name>
    <name type="common">Bacillus schlegelii</name>
    <dbReference type="NCBI Taxonomy" id="1484"/>
    <lineage>
        <taxon>Bacteria</taxon>
        <taxon>Bacillati</taxon>
        <taxon>Bacillota</taxon>
        <taxon>Bacilli</taxon>
        <taxon>Bacillales</taxon>
        <taxon>Bacillales Family X. Incertae Sedis</taxon>
        <taxon>Hydrogenibacillus</taxon>
    </lineage>
</organism>
<keyword evidence="6" id="KW-1185">Reference proteome</keyword>
<keyword evidence="1" id="KW-0067">ATP-binding</keyword>
<dbReference type="InterPro" id="IPR011761">
    <property type="entry name" value="ATP-grasp"/>
</dbReference>
<feature type="domain" description="ATP-grasp" evidence="3">
    <location>
        <begin position="119"/>
        <end position="348"/>
    </location>
</feature>
<dbReference type="PROSITE" id="PS50975">
    <property type="entry name" value="ATP_GRASP"/>
    <property type="match status" value="1"/>
</dbReference>
<proteinExistence type="predicted"/>
<dbReference type="AlphaFoldDB" id="A0A179IM44"/>
<dbReference type="Proteomes" id="UP000243024">
    <property type="component" value="Unassembled WGS sequence"/>
</dbReference>
<dbReference type="SUPFAM" id="SSF56059">
    <property type="entry name" value="Glutathione synthetase ATP-binding domain-like"/>
    <property type="match status" value="1"/>
</dbReference>